<protein>
    <submittedName>
        <fullName evidence="9">Cation diffusion facilitator family transporter</fullName>
    </submittedName>
</protein>
<dbReference type="Proteomes" id="UP000317893">
    <property type="component" value="Unassembled WGS sequence"/>
</dbReference>
<dbReference type="RefSeq" id="WP_141848888.1">
    <property type="nucleotide sequence ID" value="NZ_BAAAPR010000009.1"/>
</dbReference>
<sequence>MSTEGGTRAIYAALAANLGIAVTKFAAFLLTGSSSMLAESIHSVADSGNQLLLLLGGRRARREATPQHPFGYGRERYFWAFVVSIVLFSVGGLFALYEAYHKWEHPEGISDWVWVPFVVLVVSIGLEGNSFRTAVQESNPQRGSRSWPQFVRSAKAPELPVILLEDLAALLGLVFALVGVTLTVVTGDGRWDAVGTGLIGLLLVAVAAVLAVEMKSLLLGEAASRENVAAIEAAVAGTDGVDRLIHMRTLHVGPEELVVAAKVAVTASDSAELVASTINRAELHARQAVPGLTLLMYLEPDIDHGDDEPRPAWDPETPPAQVPPPAGPA</sequence>
<reference evidence="9 10" key="1">
    <citation type="submission" date="2019-06" db="EMBL/GenBank/DDBJ databases">
        <title>Sequencing the genomes of 1000 actinobacteria strains.</title>
        <authorList>
            <person name="Klenk H.-P."/>
        </authorList>
    </citation>
    <scope>NUCLEOTIDE SEQUENCE [LARGE SCALE GENOMIC DNA]</scope>
    <source>
        <strain evidence="9 10">DSM 18607</strain>
    </source>
</reference>
<dbReference type="OrthoDB" id="9806522at2"/>
<evidence type="ECO:0000313" key="9">
    <source>
        <dbReference type="EMBL" id="TQJ09534.1"/>
    </source>
</evidence>
<evidence type="ECO:0000256" key="7">
    <source>
        <dbReference type="SAM" id="Phobius"/>
    </source>
</evidence>
<dbReference type="InterPro" id="IPR058533">
    <property type="entry name" value="Cation_efflux_TM"/>
</dbReference>
<dbReference type="InterPro" id="IPR027469">
    <property type="entry name" value="Cation_efflux_TMD_sf"/>
</dbReference>
<keyword evidence="2" id="KW-0813">Transport</keyword>
<evidence type="ECO:0000256" key="4">
    <source>
        <dbReference type="ARBA" id="ARBA00022989"/>
    </source>
</evidence>
<comment type="subcellular location">
    <subcellularLocation>
        <location evidence="1">Membrane</location>
        <topology evidence="1">Multi-pass membrane protein</topology>
    </subcellularLocation>
</comment>
<proteinExistence type="predicted"/>
<keyword evidence="10" id="KW-1185">Reference proteome</keyword>
<evidence type="ECO:0000256" key="2">
    <source>
        <dbReference type="ARBA" id="ARBA00022448"/>
    </source>
</evidence>
<evidence type="ECO:0000256" key="6">
    <source>
        <dbReference type="SAM" id="MobiDB-lite"/>
    </source>
</evidence>
<feature type="transmembrane region" description="Helical" evidence="7">
    <location>
        <begin position="109"/>
        <end position="126"/>
    </location>
</feature>
<dbReference type="AlphaFoldDB" id="A0A542E2S0"/>
<dbReference type="Gene3D" id="1.20.1510.10">
    <property type="entry name" value="Cation efflux protein transmembrane domain"/>
    <property type="match status" value="1"/>
</dbReference>
<dbReference type="GO" id="GO:0016020">
    <property type="term" value="C:membrane"/>
    <property type="evidence" value="ECO:0007669"/>
    <property type="project" value="UniProtKB-SubCell"/>
</dbReference>
<evidence type="ECO:0000256" key="1">
    <source>
        <dbReference type="ARBA" id="ARBA00004141"/>
    </source>
</evidence>
<dbReference type="Pfam" id="PF01545">
    <property type="entry name" value="Cation_efflux"/>
    <property type="match status" value="1"/>
</dbReference>
<accession>A0A542E2S0</accession>
<feature type="transmembrane region" description="Helical" evidence="7">
    <location>
        <begin position="9"/>
        <end position="30"/>
    </location>
</feature>
<dbReference type="GO" id="GO:0008324">
    <property type="term" value="F:monoatomic cation transmembrane transporter activity"/>
    <property type="evidence" value="ECO:0007669"/>
    <property type="project" value="InterPro"/>
</dbReference>
<evidence type="ECO:0000256" key="3">
    <source>
        <dbReference type="ARBA" id="ARBA00022692"/>
    </source>
</evidence>
<dbReference type="GO" id="GO:0006829">
    <property type="term" value="P:zinc ion transport"/>
    <property type="evidence" value="ECO:0007669"/>
    <property type="project" value="InterPro"/>
</dbReference>
<feature type="transmembrane region" description="Helical" evidence="7">
    <location>
        <begin position="167"/>
        <end position="187"/>
    </location>
</feature>
<dbReference type="InterPro" id="IPR002524">
    <property type="entry name" value="Cation_efflux"/>
</dbReference>
<feature type="compositionally biased region" description="Pro residues" evidence="6">
    <location>
        <begin position="316"/>
        <end position="329"/>
    </location>
</feature>
<feature type="compositionally biased region" description="Basic and acidic residues" evidence="6">
    <location>
        <begin position="303"/>
        <end position="313"/>
    </location>
</feature>
<evidence type="ECO:0000313" key="10">
    <source>
        <dbReference type="Proteomes" id="UP000317893"/>
    </source>
</evidence>
<feature type="domain" description="Cation efflux protein transmembrane" evidence="8">
    <location>
        <begin position="11"/>
        <end position="219"/>
    </location>
</feature>
<gene>
    <name evidence="9" type="ORF">FB458_2646</name>
</gene>
<name>A0A542E2S0_9MICO</name>
<dbReference type="SUPFAM" id="SSF161111">
    <property type="entry name" value="Cation efflux protein transmembrane domain-like"/>
    <property type="match status" value="1"/>
</dbReference>
<keyword evidence="5 7" id="KW-0472">Membrane</keyword>
<dbReference type="InterPro" id="IPR040177">
    <property type="entry name" value="SLC30A9"/>
</dbReference>
<dbReference type="NCBIfam" id="TIGR01297">
    <property type="entry name" value="CDF"/>
    <property type="match status" value="1"/>
</dbReference>
<evidence type="ECO:0000256" key="5">
    <source>
        <dbReference type="ARBA" id="ARBA00023136"/>
    </source>
</evidence>
<dbReference type="EMBL" id="VFMN01000001">
    <property type="protein sequence ID" value="TQJ09534.1"/>
    <property type="molecule type" value="Genomic_DNA"/>
</dbReference>
<organism evidence="9 10">
    <name type="scientific">Lapillicoccus jejuensis</name>
    <dbReference type="NCBI Taxonomy" id="402171"/>
    <lineage>
        <taxon>Bacteria</taxon>
        <taxon>Bacillati</taxon>
        <taxon>Actinomycetota</taxon>
        <taxon>Actinomycetes</taxon>
        <taxon>Micrococcales</taxon>
        <taxon>Intrasporangiaceae</taxon>
        <taxon>Lapillicoccus</taxon>
    </lineage>
</organism>
<keyword evidence="3 7" id="KW-0812">Transmembrane</keyword>
<dbReference type="PANTHER" id="PTHR13414">
    <property type="entry name" value="HUEL-CATION TRANSPORTER"/>
    <property type="match status" value="1"/>
</dbReference>
<dbReference type="PANTHER" id="PTHR13414:SF9">
    <property type="entry name" value="PROTON-COUPLED ZINC ANTIPORTER SLC30A9, MITOCHONDRIAL"/>
    <property type="match status" value="1"/>
</dbReference>
<keyword evidence="4 7" id="KW-1133">Transmembrane helix</keyword>
<feature type="transmembrane region" description="Helical" evidence="7">
    <location>
        <begin position="77"/>
        <end position="97"/>
    </location>
</feature>
<comment type="caution">
    <text evidence="9">The sequence shown here is derived from an EMBL/GenBank/DDBJ whole genome shotgun (WGS) entry which is preliminary data.</text>
</comment>
<feature type="transmembrane region" description="Helical" evidence="7">
    <location>
        <begin position="193"/>
        <end position="212"/>
    </location>
</feature>
<feature type="region of interest" description="Disordered" evidence="6">
    <location>
        <begin position="303"/>
        <end position="329"/>
    </location>
</feature>
<evidence type="ECO:0000259" key="8">
    <source>
        <dbReference type="Pfam" id="PF01545"/>
    </source>
</evidence>